<organism evidence="3 4">
    <name type="scientific">Geodia barretti</name>
    <name type="common">Barrett's horny sponge</name>
    <dbReference type="NCBI Taxonomy" id="519541"/>
    <lineage>
        <taxon>Eukaryota</taxon>
        <taxon>Metazoa</taxon>
        <taxon>Porifera</taxon>
        <taxon>Demospongiae</taxon>
        <taxon>Heteroscleromorpha</taxon>
        <taxon>Tetractinellida</taxon>
        <taxon>Astrophorina</taxon>
        <taxon>Geodiidae</taxon>
        <taxon>Geodia</taxon>
    </lineage>
</organism>
<accession>A0AA35RW41</accession>
<feature type="compositionally biased region" description="Pro residues" evidence="2">
    <location>
        <begin position="62"/>
        <end position="74"/>
    </location>
</feature>
<dbReference type="Gene3D" id="1.20.5.990">
    <property type="entry name" value="Nemo cc2-lz domain - 1d5 darpin complex"/>
    <property type="match status" value="1"/>
</dbReference>
<feature type="region of interest" description="Disordered" evidence="2">
    <location>
        <begin position="1"/>
        <end position="136"/>
    </location>
</feature>
<dbReference type="AlphaFoldDB" id="A0AA35RW41"/>
<feature type="coiled-coil region" evidence="1">
    <location>
        <begin position="307"/>
        <end position="334"/>
    </location>
</feature>
<name>A0AA35RW41_GEOBA</name>
<dbReference type="EMBL" id="CASHTH010001645">
    <property type="protein sequence ID" value="CAI8017626.1"/>
    <property type="molecule type" value="Genomic_DNA"/>
</dbReference>
<dbReference type="PANTHER" id="PTHR23159">
    <property type="entry name" value="CENTROSOMAL PROTEIN 2"/>
    <property type="match status" value="1"/>
</dbReference>
<feature type="coiled-coil region" evidence="1">
    <location>
        <begin position="141"/>
        <end position="250"/>
    </location>
</feature>
<evidence type="ECO:0000313" key="4">
    <source>
        <dbReference type="Proteomes" id="UP001174909"/>
    </source>
</evidence>
<evidence type="ECO:0000256" key="2">
    <source>
        <dbReference type="SAM" id="MobiDB-lite"/>
    </source>
</evidence>
<feature type="compositionally biased region" description="Pro residues" evidence="2">
    <location>
        <begin position="1"/>
        <end position="11"/>
    </location>
</feature>
<proteinExistence type="predicted"/>
<keyword evidence="1" id="KW-0175">Coiled coil</keyword>
<evidence type="ECO:0000313" key="3">
    <source>
        <dbReference type="EMBL" id="CAI8017626.1"/>
    </source>
</evidence>
<comment type="caution">
    <text evidence="3">The sequence shown here is derived from an EMBL/GenBank/DDBJ whole genome shotgun (WGS) entry which is preliminary data.</text>
</comment>
<dbReference type="PANTHER" id="PTHR23159:SF31">
    <property type="entry name" value="CENTROSOME-ASSOCIATED PROTEIN CEP250 ISOFORM X1"/>
    <property type="match status" value="1"/>
</dbReference>
<protein>
    <submittedName>
        <fullName evidence="3">Uncharacterized protein</fullName>
    </submittedName>
</protein>
<feature type="compositionally biased region" description="Basic residues" evidence="2">
    <location>
        <begin position="36"/>
        <end position="47"/>
    </location>
</feature>
<keyword evidence="4" id="KW-1185">Reference proteome</keyword>
<evidence type="ECO:0000256" key="1">
    <source>
        <dbReference type="SAM" id="Coils"/>
    </source>
</evidence>
<sequence length="351" mass="39679">MAQPQPYPGQQPPVTSVPGPGKNGKTSYLPPDVLRPHHQQQHAAHNHYIKDPTHGQVRDDAPPPLPPKPGPKPLQRPAAVGTQFSHQGPPRGNPLNTHSSGGIPPQHQQPPFPSRHRFDPPPHGAAASVVGNDEPQYVHMMSKEEQELVRQRARASDAESNIRERELELSQCHTEIAKTRQCVRDKKEEVKAKEQEITQLRAELDRLRQAAIGRAQPLVAGNEAALQAEVQQYRRVVQDLRGEMEQLRGRQNVATPPPSTDMQELIRLRGEVQWHHGERQRMLQEIGVLKSSEQVLIAQVRTYQEDFESERQDRERAHATIDEMREEIANLNHIITMLGGQEQQQQNFNPP</sequence>
<reference evidence="3" key="1">
    <citation type="submission" date="2023-03" db="EMBL/GenBank/DDBJ databases">
        <authorList>
            <person name="Steffen K."/>
            <person name="Cardenas P."/>
        </authorList>
    </citation>
    <scope>NUCLEOTIDE SEQUENCE</scope>
</reference>
<feature type="compositionally biased region" description="Basic and acidic residues" evidence="2">
    <location>
        <begin position="48"/>
        <end position="61"/>
    </location>
</feature>
<dbReference type="Proteomes" id="UP001174909">
    <property type="component" value="Unassembled WGS sequence"/>
</dbReference>
<gene>
    <name evidence="3" type="ORF">GBAR_LOCUS10678</name>
</gene>